<dbReference type="Proteomes" id="UP000838878">
    <property type="component" value="Chromosome 4"/>
</dbReference>
<keyword evidence="2" id="KW-1185">Reference proteome</keyword>
<proteinExistence type="predicted"/>
<evidence type="ECO:0000313" key="1">
    <source>
        <dbReference type="EMBL" id="CAH0724159.1"/>
    </source>
</evidence>
<protein>
    <submittedName>
        <fullName evidence="1">Uncharacterized protein</fullName>
    </submittedName>
</protein>
<dbReference type="AlphaFoldDB" id="A0A8J9USJ7"/>
<dbReference type="EMBL" id="OV170224">
    <property type="protein sequence ID" value="CAH0724159.1"/>
    <property type="molecule type" value="Genomic_DNA"/>
</dbReference>
<gene>
    <name evidence="1" type="ORF">BINO364_LOCUS9909</name>
</gene>
<sequence length="80" mass="9340">MTLALSRSSKDQVANVRERTVCKYIQGSGKVDECWNEMANYIREIAREVFGETKGKGTIDRDTWWWSEEVQRALKEKRGI</sequence>
<name>A0A8J9USJ7_9NEOP</name>
<organism evidence="1 2">
    <name type="scientific">Brenthis ino</name>
    <name type="common">lesser marbled fritillary</name>
    <dbReference type="NCBI Taxonomy" id="405034"/>
    <lineage>
        <taxon>Eukaryota</taxon>
        <taxon>Metazoa</taxon>
        <taxon>Ecdysozoa</taxon>
        <taxon>Arthropoda</taxon>
        <taxon>Hexapoda</taxon>
        <taxon>Insecta</taxon>
        <taxon>Pterygota</taxon>
        <taxon>Neoptera</taxon>
        <taxon>Endopterygota</taxon>
        <taxon>Lepidoptera</taxon>
        <taxon>Glossata</taxon>
        <taxon>Ditrysia</taxon>
        <taxon>Papilionoidea</taxon>
        <taxon>Nymphalidae</taxon>
        <taxon>Heliconiinae</taxon>
        <taxon>Argynnini</taxon>
        <taxon>Brenthis</taxon>
    </lineage>
</organism>
<dbReference type="OrthoDB" id="418748at2759"/>
<feature type="non-terminal residue" evidence="1">
    <location>
        <position position="80"/>
    </location>
</feature>
<evidence type="ECO:0000313" key="2">
    <source>
        <dbReference type="Proteomes" id="UP000838878"/>
    </source>
</evidence>
<reference evidence="1" key="1">
    <citation type="submission" date="2021-12" db="EMBL/GenBank/DDBJ databases">
        <authorList>
            <person name="Martin H S."/>
        </authorList>
    </citation>
    <scope>NUCLEOTIDE SEQUENCE</scope>
</reference>
<accession>A0A8J9USJ7</accession>